<sequence length="457" mass="48628">MRKIEKRSIFCLILAALLGLGLAFFCFRFVVDGGDWASYPYNRHLYNNAGQLKGGTILDRDGDMLSTLDEDGNRIYNDDATVRRATLHAVGDKNGNIGAGALTSFADKLSGYNLLTGVYSPLGTGNSLYLTIDAYLNNVAYQALNGMNGTVGVYNYKTGEILCMVSTPTFDPANPPDIAADDPAWDGVYVNRLLSANSIPGSIFKVVTINAAIENIPDLFQRKWTCTGSVNIGGEEVTCPHAHGEQDIEEALANSCNGVFGQLAVELGGETMQQYADAAGLTKSIKVDGIQSSVGKFDFSGNDNQLAWSGVGQGQDTLCPINMLQYMGAIANGGKAAVPRLIEKSTTDYGLPTGIYYPHKSAQLIDEKTAGTIADMMHNNVIETYGQDRFPGMDICAKSGTAEVGADKSPNAWFTGFLRDEATPYAFIVLVENGGGGSSVAGTVASQVLQAAVEKGY</sequence>
<dbReference type="EMBL" id="JAJEPX010000041">
    <property type="protein sequence ID" value="MCC2177604.1"/>
    <property type="molecule type" value="Genomic_DNA"/>
</dbReference>
<dbReference type="GeneID" id="98660669"/>
<dbReference type="SUPFAM" id="SSF56601">
    <property type="entry name" value="beta-lactamase/transpeptidase-like"/>
    <property type="match status" value="1"/>
</dbReference>
<dbReference type="RefSeq" id="WP_227601078.1">
    <property type="nucleotide sequence ID" value="NZ_DBGBNA010000096.1"/>
</dbReference>
<dbReference type="AlphaFoldDB" id="A0AAW4W031"/>
<comment type="caution">
    <text evidence="2">The sequence shown here is derived from an EMBL/GenBank/DDBJ whole genome shotgun (WGS) entry which is preliminary data.</text>
</comment>
<protein>
    <submittedName>
        <fullName evidence="2">Penicillin-binding protein</fullName>
    </submittedName>
</protein>
<organism evidence="2 3">
    <name type="scientific">Agathobaculum butyriciproducens</name>
    <dbReference type="NCBI Taxonomy" id="1628085"/>
    <lineage>
        <taxon>Bacteria</taxon>
        <taxon>Bacillati</taxon>
        <taxon>Bacillota</taxon>
        <taxon>Clostridia</taxon>
        <taxon>Eubacteriales</taxon>
        <taxon>Butyricicoccaceae</taxon>
        <taxon>Agathobaculum</taxon>
    </lineage>
</organism>
<dbReference type="GO" id="GO:0071972">
    <property type="term" value="F:peptidoglycan L,D-transpeptidase activity"/>
    <property type="evidence" value="ECO:0007669"/>
    <property type="project" value="TreeGrafter"/>
</dbReference>
<name>A0AAW4W031_9FIRM</name>
<reference evidence="2 3" key="1">
    <citation type="submission" date="2021-10" db="EMBL/GenBank/DDBJ databases">
        <title>Anaerobic single-cell dispensing facilitates the cultivation of human gut bacteria.</title>
        <authorList>
            <person name="Afrizal A."/>
        </authorList>
    </citation>
    <scope>NUCLEOTIDE SEQUENCE [LARGE SCALE GENOMIC DNA]</scope>
    <source>
        <strain evidence="2 3">CLA-AA-H270</strain>
    </source>
</reference>
<dbReference type="GO" id="GO:0005886">
    <property type="term" value="C:plasma membrane"/>
    <property type="evidence" value="ECO:0007669"/>
    <property type="project" value="TreeGrafter"/>
</dbReference>
<accession>A0AAW4W031</accession>
<keyword evidence="3" id="KW-1185">Reference proteome</keyword>
<dbReference type="PANTHER" id="PTHR30627:SF24">
    <property type="entry name" value="PENICILLIN-BINDING PROTEIN 4B"/>
    <property type="match status" value="1"/>
</dbReference>
<dbReference type="Gene3D" id="3.90.1310.10">
    <property type="entry name" value="Penicillin-binding protein 2a (Domain 2)"/>
    <property type="match status" value="1"/>
</dbReference>
<dbReference type="Gene3D" id="3.40.710.10">
    <property type="entry name" value="DD-peptidase/beta-lactamase superfamily"/>
    <property type="match status" value="1"/>
</dbReference>
<dbReference type="InterPro" id="IPR012338">
    <property type="entry name" value="Beta-lactam/transpept-like"/>
</dbReference>
<dbReference type="PANTHER" id="PTHR30627">
    <property type="entry name" value="PEPTIDOGLYCAN D,D-TRANSPEPTIDASE"/>
    <property type="match status" value="1"/>
</dbReference>
<gene>
    <name evidence="2" type="ORF">LKD22_10785</name>
</gene>
<evidence type="ECO:0000313" key="2">
    <source>
        <dbReference type="EMBL" id="MCC2177604.1"/>
    </source>
</evidence>
<dbReference type="InterPro" id="IPR050515">
    <property type="entry name" value="Beta-lactam/transpept"/>
</dbReference>
<evidence type="ECO:0000259" key="1">
    <source>
        <dbReference type="Pfam" id="PF00905"/>
    </source>
</evidence>
<proteinExistence type="predicted"/>
<dbReference type="InterPro" id="IPR001460">
    <property type="entry name" value="PCN-bd_Tpept"/>
</dbReference>
<evidence type="ECO:0000313" key="3">
    <source>
        <dbReference type="Proteomes" id="UP001298753"/>
    </source>
</evidence>
<dbReference type="GO" id="GO:0071555">
    <property type="term" value="P:cell wall organization"/>
    <property type="evidence" value="ECO:0007669"/>
    <property type="project" value="TreeGrafter"/>
</dbReference>
<feature type="domain" description="Penicillin-binding protein transpeptidase" evidence="1">
    <location>
        <begin position="149"/>
        <end position="450"/>
    </location>
</feature>
<dbReference type="GO" id="GO:0008658">
    <property type="term" value="F:penicillin binding"/>
    <property type="evidence" value="ECO:0007669"/>
    <property type="project" value="InterPro"/>
</dbReference>
<dbReference type="Pfam" id="PF00905">
    <property type="entry name" value="Transpeptidase"/>
    <property type="match status" value="1"/>
</dbReference>
<dbReference type="Proteomes" id="UP001298753">
    <property type="component" value="Unassembled WGS sequence"/>
</dbReference>